<feature type="transmembrane region" description="Helical" evidence="8">
    <location>
        <begin position="25"/>
        <end position="43"/>
    </location>
</feature>
<feature type="transmembrane region" description="Helical" evidence="8">
    <location>
        <begin position="267"/>
        <end position="288"/>
    </location>
</feature>
<evidence type="ECO:0000256" key="8">
    <source>
        <dbReference type="RuleBase" id="RU365092"/>
    </source>
</evidence>
<feature type="transmembrane region" description="Helical" evidence="8">
    <location>
        <begin position="389"/>
        <end position="412"/>
    </location>
</feature>
<evidence type="ECO:0000256" key="7">
    <source>
        <dbReference type="ARBA" id="ARBA00023136"/>
    </source>
</evidence>
<keyword evidence="6 8" id="KW-1133">Transmembrane helix</keyword>
<gene>
    <name evidence="9" type="ORF">ACFQXB_09125</name>
</gene>
<accession>A0ABW2UM58</accession>
<keyword evidence="7 8" id="KW-0472">Membrane</keyword>
<keyword evidence="8" id="KW-0997">Cell inner membrane</keyword>
<feature type="transmembrane region" description="Helical" evidence="8">
    <location>
        <begin position="208"/>
        <end position="230"/>
    </location>
</feature>
<evidence type="ECO:0000256" key="6">
    <source>
        <dbReference type="ARBA" id="ARBA00022989"/>
    </source>
</evidence>
<protein>
    <recommendedName>
        <fullName evidence="8">L-lactate permease</fullName>
    </recommendedName>
</protein>
<feature type="transmembrane region" description="Helical" evidence="8">
    <location>
        <begin position="141"/>
        <end position="164"/>
    </location>
</feature>
<keyword evidence="4" id="KW-1003">Cell membrane</keyword>
<feature type="transmembrane region" description="Helical" evidence="8">
    <location>
        <begin position="353"/>
        <end position="377"/>
    </location>
</feature>
<evidence type="ECO:0000256" key="4">
    <source>
        <dbReference type="ARBA" id="ARBA00022475"/>
    </source>
</evidence>
<evidence type="ECO:0000256" key="2">
    <source>
        <dbReference type="ARBA" id="ARBA00010100"/>
    </source>
</evidence>
<keyword evidence="10" id="KW-1185">Reference proteome</keyword>
<organism evidence="9 10">
    <name type="scientific">Plastorhodobacter daqingensis</name>
    <dbReference type="NCBI Taxonomy" id="1387281"/>
    <lineage>
        <taxon>Bacteria</taxon>
        <taxon>Pseudomonadati</taxon>
        <taxon>Pseudomonadota</taxon>
        <taxon>Alphaproteobacteria</taxon>
        <taxon>Rhodobacterales</taxon>
        <taxon>Paracoccaceae</taxon>
        <taxon>Plastorhodobacter</taxon>
    </lineage>
</organism>
<evidence type="ECO:0000256" key="1">
    <source>
        <dbReference type="ARBA" id="ARBA00004651"/>
    </source>
</evidence>
<name>A0ABW2UM58_9RHOB</name>
<evidence type="ECO:0000313" key="10">
    <source>
        <dbReference type="Proteomes" id="UP001596516"/>
    </source>
</evidence>
<dbReference type="Proteomes" id="UP001596516">
    <property type="component" value="Unassembled WGS sequence"/>
</dbReference>
<feature type="transmembrane region" description="Helical" evidence="8">
    <location>
        <begin position="315"/>
        <end position="332"/>
    </location>
</feature>
<comment type="subcellular location">
    <subcellularLocation>
        <location evidence="8">Cell inner membrane</location>
        <topology evidence="8">Multi-pass membrane protein</topology>
    </subcellularLocation>
    <subcellularLocation>
        <location evidence="1">Cell membrane</location>
        <topology evidence="1">Multi-pass membrane protein</topology>
    </subcellularLocation>
</comment>
<dbReference type="InterPro" id="IPR003804">
    <property type="entry name" value="Lactate_perm"/>
</dbReference>
<dbReference type="PANTHER" id="PTHR30003">
    <property type="entry name" value="L-LACTATE PERMEASE"/>
    <property type="match status" value="1"/>
</dbReference>
<keyword evidence="3 8" id="KW-0813">Transport</keyword>
<evidence type="ECO:0000313" key="9">
    <source>
        <dbReference type="EMBL" id="MFC7704355.1"/>
    </source>
</evidence>
<feature type="transmembrane region" description="Helical" evidence="8">
    <location>
        <begin position="469"/>
        <end position="488"/>
    </location>
</feature>
<dbReference type="PANTHER" id="PTHR30003:SF0">
    <property type="entry name" value="GLYCOLATE PERMEASE GLCA-RELATED"/>
    <property type="match status" value="1"/>
</dbReference>
<feature type="transmembrane region" description="Helical" evidence="8">
    <location>
        <begin position="176"/>
        <end position="196"/>
    </location>
</feature>
<feature type="transmembrane region" description="Helical" evidence="8">
    <location>
        <begin position="236"/>
        <end position="255"/>
    </location>
</feature>
<comment type="similarity">
    <text evidence="2 8">Belongs to the lactate permease family.</text>
</comment>
<reference evidence="10" key="1">
    <citation type="journal article" date="2019" name="Int. J. Syst. Evol. Microbiol.">
        <title>The Global Catalogue of Microorganisms (GCM) 10K type strain sequencing project: providing services to taxonomists for standard genome sequencing and annotation.</title>
        <authorList>
            <consortium name="The Broad Institute Genomics Platform"/>
            <consortium name="The Broad Institute Genome Sequencing Center for Infectious Disease"/>
            <person name="Wu L."/>
            <person name="Ma J."/>
        </authorList>
    </citation>
    <scope>NUCLEOTIDE SEQUENCE [LARGE SCALE GENOMIC DNA]</scope>
    <source>
        <strain evidence="10">CGMCC 1.12750</strain>
    </source>
</reference>
<keyword evidence="5 8" id="KW-0812">Transmembrane</keyword>
<evidence type="ECO:0000256" key="5">
    <source>
        <dbReference type="ARBA" id="ARBA00022692"/>
    </source>
</evidence>
<dbReference type="Pfam" id="PF02652">
    <property type="entry name" value="Lactate_perm"/>
    <property type="match status" value="1"/>
</dbReference>
<comment type="caution">
    <text evidence="9">The sequence shown here is derived from an EMBL/GenBank/DDBJ whole genome shotgun (WGS) entry which is preliminary data.</text>
</comment>
<comment type="function">
    <text evidence="8">Uptake of L-lactate across the membrane. Can also transport D-lactate and glycolate.</text>
</comment>
<sequence>MPVLLAALPIALVVGAMLGLRWRAASAGALGLGAALVVGAFAFDYGGATVLAGTAAEAGFLTVTILWIIFPALCLYEAQLRAGAFETIRSALVRVADDLRIQVLLVAWFFGLFMEGVAGFGTPVALAAPLLVALGIAPVRAVVLALVGHAAGVSFGAVGTPVMAQMGITGLDGQALAWPAAALHATLGLGLVAALFRLAAPGWPPRAAWGWPVLAAALFLGPSLALAAMVGPELPTLAPALVGGAAFALVARRHAVAAHLPGPPAGALLRAALPYLVLMALILATRLLPPLREPLRAIEIAWTLPGGFSGRIEPLYHPGTLLLIGFLLGGVLQGQAAGLAPAMARALRRLAPVALALLAMLMLSRVLVHGGMIAALAQAAAASGAIWPVLAPFVGVLGTFVTGSATASNILFTGLQQGAAEALGLTPPLMHGAQNFGAAIGNIVSPHNIIAGAATVALAPGREGEVLRLTLPICGLYALAGGVLVWLAG</sequence>
<dbReference type="RefSeq" id="WP_377402478.1">
    <property type="nucleotide sequence ID" value="NZ_JBHTFQ010000004.1"/>
</dbReference>
<evidence type="ECO:0000256" key="3">
    <source>
        <dbReference type="ARBA" id="ARBA00022448"/>
    </source>
</evidence>
<proteinExistence type="inferred from homology"/>
<feature type="transmembrane region" description="Helical" evidence="8">
    <location>
        <begin position="105"/>
        <end position="134"/>
    </location>
</feature>
<dbReference type="EMBL" id="JBHTFQ010000004">
    <property type="protein sequence ID" value="MFC7704355.1"/>
    <property type="molecule type" value="Genomic_DNA"/>
</dbReference>